<keyword evidence="1" id="KW-0805">Transcription regulation</keyword>
<dbReference type="SMART" id="SM00342">
    <property type="entry name" value="HTH_ARAC"/>
    <property type="match status" value="1"/>
</dbReference>
<evidence type="ECO:0000313" key="5">
    <source>
        <dbReference type="Proteomes" id="UP000019760"/>
    </source>
</evidence>
<evidence type="ECO:0000256" key="1">
    <source>
        <dbReference type="ARBA" id="ARBA00023015"/>
    </source>
</evidence>
<reference evidence="4 5" key="2">
    <citation type="journal article" date="2014" name="FEMS Microbiol. Lett.">
        <title>Draft genomic DNA sequence of the facultatively methylotrophic bacterium Acidomonas methanolica type strain MB58.</title>
        <authorList>
            <person name="Higashiura N."/>
            <person name="Hadano H."/>
            <person name="Hirakawa H."/>
            <person name="Matsutani M."/>
            <person name="Takabe S."/>
            <person name="Matsushita K."/>
            <person name="Azuma Y."/>
        </authorList>
    </citation>
    <scope>NUCLEOTIDE SEQUENCE [LARGE SCALE GENOMIC DNA]</scope>
    <source>
        <strain evidence="4 5">MB58</strain>
    </source>
</reference>
<feature type="domain" description="HTH araC/xylS-type" evidence="3">
    <location>
        <begin position="192"/>
        <end position="290"/>
    </location>
</feature>
<keyword evidence="2" id="KW-0804">Transcription</keyword>
<dbReference type="InterPro" id="IPR009057">
    <property type="entry name" value="Homeodomain-like_sf"/>
</dbReference>
<evidence type="ECO:0000313" key="4">
    <source>
        <dbReference type="EMBL" id="GAJ28382.1"/>
    </source>
</evidence>
<dbReference type="GO" id="GO:0003700">
    <property type="term" value="F:DNA-binding transcription factor activity"/>
    <property type="evidence" value="ECO:0007669"/>
    <property type="project" value="InterPro"/>
</dbReference>
<dbReference type="OrthoDB" id="9802263at2"/>
<dbReference type="InterPro" id="IPR018060">
    <property type="entry name" value="HTH_AraC"/>
</dbReference>
<evidence type="ECO:0000259" key="3">
    <source>
        <dbReference type="PROSITE" id="PS01124"/>
    </source>
</evidence>
<dbReference type="Proteomes" id="UP000019760">
    <property type="component" value="Unassembled WGS sequence"/>
</dbReference>
<dbReference type="Gene3D" id="1.10.10.60">
    <property type="entry name" value="Homeodomain-like"/>
    <property type="match status" value="2"/>
</dbReference>
<gene>
    <name evidence="4" type="ORF">Amme_020_051</name>
</gene>
<proteinExistence type="predicted"/>
<sequence>MQEMIIRLRDMVARHCAGSAVRTVVPGLMFFREEAPTMPAEVLYDPRFCIIVQGAKQVVLCDRVFNYDARNYLVTAVDLPVTGQVTLATRDEPYLALCLTLDPGQIAELLLDVQDDELKHGPLCPSCMSVSPLTAEILDPVTRLVTLVERPQDIPVLLPLFQRELLYRLLQGPQGYVLRQIATSGSNLSQINRAMHWIRDHYREPFDIGSVARIAGMSPSSFHRHFRSATMMSPLQYRTRLRLQDARRRLMQGRADAAEVAFAVGYESPSQFSRDYRRMFGHPPVRDVSRIRALSA</sequence>
<dbReference type="Pfam" id="PF12833">
    <property type="entry name" value="HTH_18"/>
    <property type="match status" value="1"/>
</dbReference>
<dbReference type="InterPro" id="IPR009594">
    <property type="entry name" value="Tscrpt_reg_HTH_AraC_N"/>
</dbReference>
<organism evidence="4 5">
    <name type="scientific">Acidomonas methanolica NBRC 104435</name>
    <dbReference type="NCBI Taxonomy" id="1231351"/>
    <lineage>
        <taxon>Bacteria</taxon>
        <taxon>Pseudomonadati</taxon>
        <taxon>Pseudomonadota</taxon>
        <taxon>Alphaproteobacteria</taxon>
        <taxon>Acetobacterales</taxon>
        <taxon>Acetobacteraceae</taxon>
        <taxon>Acidomonas</taxon>
    </lineage>
</organism>
<dbReference type="PROSITE" id="PS01124">
    <property type="entry name" value="HTH_ARAC_FAMILY_2"/>
    <property type="match status" value="1"/>
</dbReference>
<reference evidence="5" key="1">
    <citation type="journal article" date="2014" name="FEMS Microbiol. Lett.">
        <title>Draft Genomic DNA Sequence of the Facultatively Methylotrophic Bacterium Acidomonas methanolica type strain MB58.</title>
        <authorList>
            <person name="Higashiura N."/>
            <person name="Hadano H."/>
            <person name="Hirakawa H."/>
            <person name="Matsutani M."/>
            <person name="Takabe S."/>
            <person name="Matsushita K."/>
            <person name="Azuma Y."/>
        </authorList>
    </citation>
    <scope>NUCLEOTIDE SEQUENCE [LARGE SCALE GENOMIC DNA]</scope>
    <source>
        <strain evidence="5">MB58</strain>
    </source>
</reference>
<evidence type="ECO:0000256" key="2">
    <source>
        <dbReference type="ARBA" id="ARBA00023163"/>
    </source>
</evidence>
<dbReference type="PANTHER" id="PTHR43436:SF1">
    <property type="entry name" value="TRANSCRIPTIONAL REGULATORY PROTEIN"/>
    <property type="match status" value="1"/>
</dbReference>
<accession>A0A023D2L9</accession>
<dbReference type="EMBL" id="BAND01000020">
    <property type="protein sequence ID" value="GAJ28382.1"/>
    <property type="molecule type" value="Genomic_DNA"/>
</dbReference>
<dbReference type="PANTHER" id="PTHR43436">
    <property type="entry name" value="ARAC-FAMILY TRANSCRIPTIONAL REGULATOR"/>
    <property type="match status" value="1"/>
</dbReference>
<dbReference type="SUPFAM" id="SSF46689">
    <property type="entry name" value="Homeodomain-like"/>
    <property type="match status" value="2"/>
</dbReference>
<dbReference type="GO" id="GO:0043565">
    <property type="term" value="F:sequence-specific DNA binding"/>
    <property type="evidence" value="ECO:0007669"/>
    <property type="project" value="InterPro"/>
</dbReference>
<comment type="caution">
    <text evidence="4">The sequence shown here is derived from an EMBL/GenBank/DDBJ whole genome shotgun (WGS) entry which is preliminary data.</text>
</comment>
<keyword evidence="5" id="KW-1185">Reference proteome</keyword>
<protein>
    <submittedName>
        <fullName evidence="4">Transcriptional regulator AraC</fullName>
    </submittedName>
</protein>
<dbReference type="AlphaFoldDB" id="A0A023D2L9"/>
<dbReference type="Pfam" id="PF06719">
    <property type="entry name" value="AraC_N"/>
    <property type="match status" value="1"/>
</dbReference>
<name>A0A023D2L9_ACIMT</name>
<dbReference type="RefSeq" id="WP_042056857.1">
    <property type="nucleotide sequence ID" value="NZ_BAND01000020.1"/>
</dbReference>